<keyword evidence="1" id="KW-1133">Transmembrane helix</keyword>
<protein>
    <recommendedName>
        <fullName evidence="4">Pilus assembly protein PilO</fullName>
    </recommendedName>
</protein>
<dbReference type="RefSeq" id="WP_089062229.1">
    <property type="nucleotide sequence ID" value="NZ_CP022315.1"/>
</dbReference>
<reference evidence="2 3" key="1">
    <citation type="submission" date="2017-07" db="EMBL/GenBank/DDBJ databases">
        <title>Virgibacillus sp. LM2416.</title>
        <authorList>
            <person name="Tak E.J."/>
            <person name="Bae J.-W."/>
        </authorList>
    </citation>
    <scope>NUCLEOTIDE SEQUENCE [LARGE SCALE GENOMIC DNA]</scope>
    <source>
        <strain evidence="2 3">LM2416</strain>
    </source>
</reference>
<evidence type="ECO:0000256" key="1">
    <source>
        <dbReference type="SAM" id="Phobius"/>
    </source>
</evidence>
<evidence type="ECO:0000313" key="3">
    <source>
        <dbReference type="Proteomes" id="UP000198312"/>
    </source>
</evidence>
<organism evidence="2 3">
    <name type="scientific">Virgibacillus phasianinus</name>
    <dbReference type="NCBI Taxonomy" id="2017483"/>
    <lineage>
        <taxon>Bacteria</taxon>
        <taxon>Bacillati</taxon>
        <taxon>Bacillota</taxon>
        <taxon>Bacilli</taxon>
        <taxon>Bacillales</taxon>
        <taxon>Bacillaceae</taxon>
        <taxon>Virgibacillus</taxon>
    </lineage>
</organism>
<name>A0A220U4E8_9BACI</name>
<evidence type="ECO:0000313" key="2">
    <source>
        <dbReference type="EMBL" id="ASK62970.1"/>
    </source>
</evidence>
<dbReference type="Proteomes" id="UP000198312">
    <property type="component" value="Chromosome"/>
</dbReference>
<dbReference type="EMBL" id="CP022315">
    <property type="protein sequence ID" value="ASK62970.1"/>
    <property type="molecule type" value="Genomic_DNA"/>
</dbReference>
<dbReference type="AlphaFoldDB" id="A0A220U4E8"/>
<keyword evidence="1" id="KW-0812">Transmembrane</keyword>
<keyword evidence="3" id="KW-1185">Reference proteome</keyword>
<dbReference type="InterPro" id="IPR014717">
    <property type="entry name" value="Transl_elong_EF1B/ribsomal_bS6"/>
</dbReference>
<proteinExistence type="predicted"/>
<keyword evidence="1" id="KW-0472">Membrane</keyword>
<dbReference type="Gene3D" id="3.30.70.60">
    <property type="match status" value="1"/>
</dbReference>
<feature type="transmembrane region" description="Helical" evidence="1">
    <location>
        <begin position="9"/>
        <end position="31"/>
    </location>
</feature>
<sequence length="176" mass="19623">MSKPLSKRTLYCVISVVISALVIYLITYNLVIQPLKMELASTKNSTAMFEAQLDKLASQANNKSDSISHTLAFIPNREQPDQLLLEMEQFASSSNVAVHLLELAAVENTKTTNLPEGIGKKSYTFEATTKKLEHANAFLSLLKNNKRLLTVDKIAINKSEKMVSFTVTFSVFHKID</sequence>
<accession>A0A220U4E8</accession>
<dbReference type="KEGG" id="vil:CFK37_12865"/>
<evidence type="ECO:0008006" key="4">
    <source>
        <dbReference type="Google" id="ProtNLM"/>
    </source>
</evidence>
<gene>
    <name evidence="2" type="ORF">CFK37_12865</name>
</gene>